<name>A0ABU7LRM6_9PROT</name>
<keyword evidence="4" id="KW-1185">Reference proteome</keyword>
<evidence type="ECO:0000259" key="2">
    <source>
        <dbReference type="Pfam" id="PF07940"/>
    </source>
</evidence>
<dbReference type="Gene3D" id="2.70.98.70">
    <property type="match status" value="1"/>
</dbReference>
<evidence type="ECO:0000313" key="4">
    <source>
        <dbReference type="Proteomes" id="UP001354971"/>
    </source>
</evidence>
<comment type="caution">
    <text evidence="3">The sequence shown here is derived from an EMBL/GenBank/DDBJ whole genome shotgun (WGS) entry which is preliminary data.</text>
</comment>
<evidence type="ECO:0000313" key="3">
    <source>
        <dbReference type="EMBL" id="MEE2526553.1"/>
    </source>
</evidence>
<dbReference type="Proteomes" id="UP001354971">
    <property type="component" value="Unassembled WGS sequence"/>
</dbReference>
<protein>
    <submittedName>
        <fullName evidence="3">Heparinase II/III family protein</fullName>
    </submittedName>
</protein>
<dbReference type="Pfam" id="PF07940">
    <property type="entry name" value="Hepar_II_III_C"/>
    <property type="match status" value="1"/>
</dbReference>
<dbReference type="InterPro" id="IPR008929">
    <property type="entry name" value="Chondroitin_lyas"/>
</dbReference>
<evidence type="ECO:0000256" key="1">
    <source>
        <dbReference type="ARBA" id="ARBA00004196"/>
    </source>
</evidence>
<comment type="subcellular location">
    <subcellularLocation>
        <location evidence="1">Cell envelope</location>
    </subcellularLocation>
</comment>
<sequence length="571" mass="62908">MTGLVRLGDYAQAANRRFRREIFDTLNSLGAARSVLSGSVPKTAFSHSLKDIRGTSTARGAAILNGRFGFSGHVLDDDDPFSQPMPSRRFALALHSFDWLRDLLACQDADAPAQAGHLVDCWIKHYARWNSFAWAPEISARRLINWSLAPAVFRDNPERIQALHRQARHLRRSIRHARPGLDRLRGGVALMLSGAVLDMDGLRQSGQRLLDTELPRQIQTDGGHISRAPSTAVEVLTLLTLIDTAEAHANRDTPEKISRAIDRIAPIVRFFRMGDGGLCSFHGGGEGDRRTIDHALAARDTGSRSFGFAPNSGYQRIEAGGAILVMDVGKPAQGVASASAHASTQAFELSAGGHRIVVNCGWTDEQPESWREAVRATAAHSTLTIEETSSARLIPRGWRRQLMGPRFEDQPVQVTARRNEEDIGTWLEASHDGYRETFGLLHRRRIFLAADGGDLRGEDGLYRPVEDGPPDEVDQRFRFAIRFHLHPDVKASLARDGMSALLVLGNGDGWRFRTDGGPVRIERSVYLASGGTPKRTSQIVVQSEAEPFGAGERPPNRVRWAFQRLGRVGGT</sequence>
<feature type="domain" description="Heparinase II/III-like C-terminal" evidence="2">
    <location>
        <begin position="303"/>
        <end position="560"/>
    </location>
</feature>
<dbReference type="InterPro" id="IPR012480">
    <property type="entry name" value="Hepar_II_III_C"/>
</dbReference>
<organism evidence="3 4">
    <name type="scientific">Hyphobacterium lacteum</name>
    <dbReference type="NCBI Taxonomy" id="3116575"/>
    <lineage>
        <taxon>Bacteria</taxon>
        <taxon>Pseudomonadati</taxon>
        <taxon>Pseudomonadota</taxon>
        <taxon>Alphaproteobacteria</taxon>
        <taxon>Maricaulales</taxon>
        <taxon>Maricaulaceae</taxon>
        <taxon>Hyphobacterium</taxon>
    </lineage>
</organism>
<dbReference type="RefSeq" id="WP_330199216.1">
    <property type="nucleotide sequence ID" value="NZ_JAZDRP010000005.1"/>
</dbReference>
<gene>
    <name evidence="3" type="ORF">V0U79_09255</name>
</gene>
<accession>A0ABU7LRM6</accession>
<proteinExistence type="predicted"/>
<reference evidence="3 4" key="1">
    <citation type="submission" date="2024-01" db="EMBL/GenBank/DDBJ databases">
        <title>Hyphobacterium bacterium isolated from marine sediment.</title>
        <authorList>
            <person name="Zhao S."/>
        </authorList>
    </citation>
    <scope>NUCLEOTIDE SEQUENCE [LARGE SCALE GENOMIC DNA]</scope>
    <source>
        <strain evidence="4">HN65</strain>
    </source>
</reference>
<dbReference type="EMBL" id="JAZDRP010000005">
    <property type="protein sequence ID" value="MEE2526553.1"/>
    <property type="molecule type" value="Genomic_DNA"/>
</dbReference>
<dbReference type="Gene3D" id="1.50.10.100">
    <property type="entry name" value="Chondroitin AC/alginate lyase"/>
    <property type="match status" value="1"/>
</dbReference>